<reference evidence="1 2" key="1">
    <citation type="journal article" date="2019" name="Sci. Rep.">
        <title>Orb-weaving spider Araneus ventricosus genome elucidates the spidroin gene catalogue.</title>
        <authorList>
            <person name="Kono N."/>
            <person name="Nakamura H."/>
            <person name="Ohtoshi R."/>
            <person name="Moran D.A.P."/>
            <person name="Shinohara A."/>
            <person name="Yoshida Y."/>
            <person name="Fujiwara M."/>
            <person name="Mori M."/>
            <person name="Tomita M."/>
            <person name="Arakawa K."/>
        </authorList>
    </citation>
    <scope>NUCLEOTIDE SEQUENCE [LARGE SCALE GENOMIC DNA]</scope>
</reference>
<name>A0A4Y2TB91_ARAVE</name>
<gene>
    <name evidence="1" type="ORF">AVEN_243239_1</name>
</gene>
<protein>
    <submittedName>
        <fullName evidence="1">Uncharacterized protein</fullName>
    </submittedName>
</protein>
<dbReference type="EMBL" id="BGPR01026707">
    <property type="protein sequence ID" value="GBN96669.1"/>
    <property type="molecule type" value="Genomic_DNA"/>
</dbReference>
<accession>A0A4Y2TB91</accession>
<comment type="caution">
    <text evidence="1">The sequence shown here is derived from an EMBL/GenBank/DDBJ whole genome shotgun (WGS) entry which is preliminary data.</text>
</comment>
<organism evidence="1 2">
    <name type="scientific">Araneus ventricosus</name>
    <name type="common">Orbweaver spider</name>
    <name type="synonym">Epeira ventricosa</name>
    <dbReference type="NCBI Taxonomy" id="182803"/>
    <lineage>
        <taxon>Eukaryota</taxon>
        <taxon>Metazoa</taxon>
        <taxon>Ecdysozoa</taxon>
        <taxon>Arthropoda</taxon>
        <taxon>Chelicerata</taxon>
        <taxon>Arachnida</taxon>
        <taxon>Araneae</taxon>
        <taxon>Araneomorphae</taxon>
        <taxon>Entelegynae</taxon>
        <taxon>Araneoidea</taxon>
        <taxon>Araneidae</taxon>
        <taxon>Araneus</taxon>
    </lineage>
</organism>
<evidence type="ECO:0000313" key="1">
    <source>
        <dbReference type="EMBL" id="GBN96669.1"/>
    </source>
</evidence>
<dbReference type="AlphaFoldDB" id="A0A4Y2TB91"/>
<dbReference type="Gene3D" id="1.10.340.70">
    <property type="match status" value="1"/>
</dbReference>
<proteinExistence type="predicted"/>
<dbReference type="OrthoDB" id="6766746at2759"/>
<evidence type="ECO:0000313" key="2">
    <source>
        <dbReference type="Proteomes" id="UP000499080"/>
    </source>
</evidence>
<keyword evidence="2" id="KW-1185">Reference proteome</keyword>
<dbReference type="Proteomes" id="UP000499080">
    <property type="component" value="Unassembled WGS sequence"/>
</dbReference>
<sequence length="158" mass="19019">MEPLMEQMFSLDDSVLRTEDLVRMLKRSSEWKQIFFVEALTMTTEDKWPLSEIQKTELADPDIRPILKLKLNSENRSSSQEIARECPATKRYWTLWNSLYLKDDALYRKWESNEGDFYRRQLILPKSRIQEVLREIHDIRNGRHFGVIKILLKTPERF</sequence>